<evidence type="ECO:0000313" key="2">
    <source>
        <dbReference type="EMBL" id="MCK0195351.1"/>
    </source>
</evidence>
<dbReference type="Gene3D" id="3.10.450.40">
    <property type="match status" value="1"/>
</dbReference>
<name>A0ABT0D5Y5_9HYPH</name>
<evidence type="ECO:0000313" key="3">
    <source>
        <dbReference type="Proteomes" id="UP001203284"/>
    </source>
</evidence>
<dbReference type="Proteomes" id="UP001203284">
    <property type="component" value="Unassembled WGS sequence"/>
</dbReference>
<reference evidence="2 3" key="1">
    <citation type="submission" date="2022-04" db="EMBL/GenBank/DDBJ databases">
        <authorList>
            <person name="Grouzdev D.S."/>
            <person name="Pantiukh K.S."/>
            <person name="Krutkina M.S."/>
        </authorList>
    </citation>
    <scope>NUCLEOTIDE SEQUENCE [LARGE SCALE GENOMIC DNA]</scope>
    <source>
        <strain evidence="2 3">6x-1</strain>
    </source>
</reference>
<feature type="domain" description="IraD/Gp25-like" evidence="1">
    <location>
        <begin position="22"/>
        <end position="102"/>
    </location>
</feature>
<dbReference type="Pfam" id="PF04965">
    <property type="entry name" value="GPW_gp25"/>
    <property type="match status" value="1"/>
</dbReference>
<evidence type="ECO:0000259" key="1">
    <source>
        <dbReference type="Pfam" id="PF04965"/>
    </source>
</evidence>
<proteinExistence type="predicted"/>
<dbReference type="InterPro" id="IPR007048">
    <property type="entry name" value="IraD/Gp25-like"/>
</dbReference>
<protein>
    <submittedName>
        <fullName evidence="2">GPW/gp25 family protein</fullName>
    </submittedName>
</protein>
<accession>A0ABT0D5Y5</accession>
<comment type="caution">
    <text evidence="2">The sequence shown here is derived from an EMBL/GenBank/DDBJ whole genome shotgun (WGS) entry which is preliminary data.</text>
</comment>
<dbReference type="SUPFAM" id="SSF160719">
    <property type="entry name" value="gpW/gp25-like"/>
    <property type="match status" value="1"/>
</dbReference>
<gene>
    <name evidence="2" type="ORF">MWN34_00335</name>
</gene>
<organism evidence="2 3">
    <name type="scientific">Ancylobacter crimeensis</name>
    <dbReference type="NCBI Taxonomy" id="2579147"/>
    <lineage>
        <taxon>Bacteria</taxon>
        <taxon>Pseudomonadati</taxon>
        <taxon>Pseudomonadota</taxon>
        <taxon>Alphaproteobacteria</taxon>
        <taxon>Hyphomicrobiales</taxon>
        <taxon>Xanthobacteraceae</taxon>
        <taxon>Ancylobacter</taxon>
    </lineage>
</organism>
<keyword evidence="3" id="KW-1185">Reference proteome</keyword>
<dbReference type="RefSeq" id="WP_247025640.1">
    <property type="nucleotide sequence ID" value="NZ_JALKCH010000001.1"/>
</dbReference>
<dbReference type="EMBL" id="JALKCH010000001">
    <property type="protein sequence ID" value="MCK0195351.1"/>
    <property type="molecule type" value="Genomic_DNA"/>
</dbReference>
<sequence length="120" mass="13187">MTTLGFPFNPAPTGRSAVPTVERRVTELIEMLLFTIPGERVMRPDLGTPITELLFEGLNETLAAALQVAVHGALTQHLAGIVDVREVEVEAADTTLEVTIAYAPFGESETQRIQFRRDRP</sequence>